<dbReference type="InterPro" id="IPR022764">
    <property type="entry name" value="Peptidase_S54_rhomboid_dom"/>
</dbReference>
<sequence length="176" mass="20073">MQKRSKTVILFSLLIVSLYFLTLGKVEQLSFSKQQGQDNFSYAIISQFIHLNVWHLLVNLSSLLYLSRKKWKEKWYAILFLTTIIVTAFGLKIFANSQFFYLGSSGISFALLGFKICQRHKTKEEKVDCFSDVIFMVGMTLIVPNISCLVHFTGLFTGLMIGSLANLLNKKGTHNE</sequence>
<dbReference type="PANTHER" id="PTHR43066">
    <property type="entry name" value="RHOMBOID-RELATED PROTEIN"/>
    <property type="match status" value="1"/>
</dbReference>
<accession>A0A1T4QW74</accession>
<comment type="subcellular location">
    <subcellularLocation>
        <location evidence="1">Membrane</location>
        <topology evidence="1">Multi-pass membrane protein</topology>
    </subcellularLocation>
</comment>
<evidence type="ECO:0000259" key="6">
    <source>
        <dbReference type="Pfam" id="PF01694"/>
    </source>
</evidence>
<proteinExistence type="predicted"/>
<feature type="transmembrane region" description="Helical" evidence="5">
    <location>
        <begin position="99"/>
        <end position="117"/>
    </location>
</feature>
<feature type="domain" description="Peptidase S54 rhomboid" evidence="6">
    <location>
        <begin position="43"/>
        <end position="163"/>
    </location>
</feature>
<dbReference type="Pfam" id="PF01694">
    <property type="entry name" value="Rhomboid"/>
    <property type="match status" value="1"/>
</dbReference>
<keyword evidence="4 5" id="KW-0472">Membrane</keyword>
<dbReference type="GO" id="GO:0016020">
    <property type="term" value="C:membrane"/>
    <property type="evidence" value="ECO:0007669"/>
    <property type="project" value="UniProtKB-SubCell"/>
</dbReference>
<dbReference type="GO" id="GO:0004252">
    <property type="term" value="F:serine-type endopeptidase activity"/>
    <property type="evidence" value="ECO:0007669"/>
    <property type="project" value="InterPro"/>
</dbReference>
<dbReference type="STRING" id="263852.SAMN02745116_02342"/>
<dbReference type="PANTHER" id="PTHR43066:SF11">
    <property type="entry name" value="PEPTIDASE S54 RHOMBOID DOMAIN-CONTAINING PROTEIN"/>
    <property type="match status" value="1"/>
</dbReference>
<dbReference type="SUPFAM" id="SSF144091">
    <property type="entry name" value="Rhomboid-like"/>
    <property type="match status" value="1"/>
</dbReference>
<feature type="transmembrane region" description="Helical" evidence="5">
    <location>
        <begin position="129"/>
        <end position="146"/>
    </location>
</feature>
<reference evidence="7 8" key="1">
    <citation type="submission" date="2017-02" db="EMBL/GenBank/DDBJ databases">
        <authorList>
            <person name="Peterson S.W."/>
        </authorList>
    </citation>
    <scope>NUCLEOTIDE SEQUENCE [LARGE SCALE GENOMIC DNA]</scope>
    <source>
        <strain evidence="7 8">ATCC BAA-1030</strain>
    </source>
</reference>
<dbReference type="Proteomes" id="UP000190328">
    <property type="component" value="Unassembled WGS sequence"/>
</dbReference>
<evidence type="ECO:0000256" key="2">
    <source>
        <dbReference type="ARBA" id="ARBA00022692"/>
    </source>
</evidence>
<protein>
    <submittedName>
        <fullName evidence="7">Rhomboid family protein</fullName>
    </submittedName>
</protein>
<evidence type="ECO:0000313" key="7">
    <source>
        <dbReference type="EMBL" id="SKA07807.1"/>
    </source>
</evidence>
<keyword evidence="3 5" id="KW-1133">Transmembrane helix</keyword>
<feature type="transmembrane region" description="Helical" evidence="5">
    <location>
        <begin position="75"/>
        <end position="93"/>
    </location>
</feature>
<dbReference type="EMBL" id="FUXI01000034">
    <property type="protein sequence ID" value="SKA07807.1"/>
    <property type="molecule type" value="Genomic_DNA"/>
</dbReference>
<dbReference type="OrthoDB" id="9813074at2"/>
<name>A0A1T4QW74_9ENTE</name>
<evidence type="ECO:0000256" key="5">
    <source>
        <dbReference type="SAM" id="Phobius"/>
    </source>
</evidence>
<evidence type="ECO:0000256" key="1">
    <source>
        <dbReference type="ARBA" id="ARBA00004141"/>
    </source>
</evidence>
<feature type="transmembrane region" description="Helical" evidence="5">
    <location>
        <begin position="40"/>
        <end position="66"/>
    </location>
</feature>
<dbReference type="AlphaFoldDB" id="A0A1T4QW74"/>
<organism evidence="7 8">
    <name type="scientific">Pilibacter termitis</name>
    <dbReference type="NCBI Taxonomy" id="263852"/>
    <lineage>
        <taxon>Bacteria</taxon>
        <taxon>Bacillati</taxon>
        <taxon>Bacillota</taxon>
        <taxon>Bacilli</taxon>
        <taxon>Lactobacillales</taxon>
        <taxon>Enterococcaceae</taxon>
        <taxon>Pilibacter</taxon>
    </lineage>
</organism>
<keyword evidence="2 5" id="KW-0812">Transmembrane</keyword>
<gene>
    <name evidence="7" type="ORF">SAMN02745116_02342</name>
</gene>
<dbReference type="RefSeq" id="WP_078808243.1">
    <property type="nucleotide sequence ID" value="NZ_FUXI01000034.1"/>
</dbReference>
<keyword evidence="8" id="KW-1185">Reference proteome</keyword>
<evidence type="ECO:0000256" key="4">
    <source>
        <dbReference type="ARBA" id="ARBA00023136"/>
    </source>
</evidence>
<dbReference type="Gene3D" id="1.20.1540.10">
    <property type="entry name" value="Rhomboid-like"/>
    <property type="match status" value="1"/>
</dbReference>
<evidence type="ECO:0000256" key="3">
    <source>
        <dbReference type="ARBA" id="ARBA00022989"/>
    </source>
</evidence>
<evidence type="ECO:0000313" key="8">
    <source>
        <dbReference type="Proteomes" id="UP000190328"/>
    </source>
</evidence>
<dbReference type="InterPro" id="IPR035952">
    <property type="entry name" value="Rhomboid-like_sf"/>
</dbReference>